<name>A0AC58T670_TOBAC</name>
<protein>
    <submittedName>
        <fullName evidence="2">F-box/FBD/LRR-repeat protein At1g13570-like isoform X1</fullName>
    </submittedName>
</protein>
<accession>A0AC58T670</accession>
<evidence type="ECO:0000313" key="1">
    <source>
        <dbReference type="Proteomes" id="UP000790787"/>
    </source>
</evidence>
<sequence>MYEFIYVCLCKSPSAVLFTLQLLKHSSNRLRITMIRCKRVKVEGDKLKLDRLTDLPINVKHQIQEHLSIEDAAKMSVLSRPWRHVWASIPKLVFSAQFCRSKPPDTLVDVINTILSQHVGAIKTFLLNISSIPSSQHPVIDQWMLLLSRNGVVDLTLQNLYNAPYKLPSYMYSVALESLKLSNCIFRPPCSFRGFCKLKKLSLLEVALEFDVSTSCLWMPNLFSLKVRVCGGLPKIYAPELLHIFFFTRSTKTLMLDHFMDCRKLKTVILAKSEKNQDKPMNLTYLLNCWPMIKRLSLDGYYLKSLAYGIEEERLPTCLNRLKALSLFNFNFNDEDQLFSLLRLFGSSPNLEDLLILLTWKKKGGMEVEVNHFERPAYRTLGLNKLQKFKIENFHGSRTKMLFVRFILASAPLLQEAILLEDAERVHESQCLEILKELVGFPRASPKLGIICKPSKIGKEVLY</sequence>
<evidence type="ECO:0000313" key="2">
    <source>
        <dbReference type="RefSeq" id="XP_075092715.1"/>
    </source>
</evidence>
<dbReference type="Proteomes" id="UP000790787">
    <property type="component" value="Chromosome 18"/>
</dbReference>
<organism evidence="1 2">
    <name type="scientific">Nicotiana tabacum</name>
    <name type="common">Common tobacco</name>
    <dbReference type="NCBI Taxonomy" id="4097"/>
    <lineage>
        <taxon>Eukaryota</taxon>
        <taxon>Viridiplantae</taxon>
        <taxon>Streptophyta</taxon>
        <taxon>Embryophyta</taxon>
        <taxon>Tracheophyta</taxon>
        <taxon>Spermatophyta</taxon>
        <taxon>Magnoliopsida</taxon>
        <taxon>eudicotyledons</taxon>
        <taxon>Gunneridae</taxon>
        <taxon>Pentapetalae</taxon>
        <taxon>asterids</taxon>
        <taxon>lamiids</taxon>
        <taxon>Solanales</taxon>
        <taxon>Solanaceae</taxon>
        <taxon>Nicotianoideae</taxon>
        <taxon>Nicotianeae</taxon>
        <taxon>Nicotiana</taxon>
    </lineage>
</organism>
<reference evidence="1" key="1">
    <citation type="journal article" date="2014" name="Nat. Commun.">
        <title>The tobacco genome sequence and its comparison with those of tomato and potato.</title>
        <authorList>
            <person name="Sierro N."/>
            <person name="Battey J.N."/>
            <person name="Ouadi S."/>
            <person name="Bakaher N."/>
            <person name="Bovet L."/>
            <person name="Willig A."/>
            <person name="Goepfert S."/>
            <person name="Peitsch M.C."/>
            <person name="Ivanov N.V."/>
        </authorList>
    </citation>
    <scope>NUCLEOTIDE SEQUENCE [LARGE SCALE GENOMIC DNA]</scope>
</reference>
<dbReference type="RefSeq" id="XP_075092715.1">
    <property type="nucleotide sequence ID" value="XM_075236614.1"/>
</dbReference>
<gene>
    <name evidence="2" type="primary">LOC142161690</name>
</gene>
<reference evidence="2" key="2">
    <citation type="submission" date="2025-08" db="UniProtKB">
        <authorList>
            <consortium name="RefSeq"/>
        </authorList>
    </citation>
    <scope>IDENTIFICATION</scope>
    <source>
        <tissue evidence="2">Leaf</tissue>
    </source>
</reference>
<proteinExistence type="predicted"/>
<keyword evidence="1" id="KW-1185">Reference proteome</keyword>